<organism evidence="2 3">
    <name type="scientific">Staurois parvus</name>
    <dbReference type="NCBI Taxonomy" id="386267"/>
    <lineage>
        <taxon>Eukaryota</taxon>
        <taxon>Metazoa</taxon>
        <taxon>Chordata</taxon>
        <taxon>Craniata</taxon>
        <taxon>Vertebrata</taxon>
        <taxon>Euteleostomi</taxon>
        <taxon>Amphibia</taxon>
        <taxon>Batrachia</taxon>
        <taxon>Anura</taxon>
        <taxon>Neobatrachia</taxon>
        <taxon>Ranoidea</taxon>
        <taxon>Ranidae</taxon>
        <taxon>Staurois</taxon>
    </lineage>
</organism>
<feature type="signal peptide" evidence="1">
    <location>
        <begin position="1"/>
        <end position="21"/>
    </location>
</feature>
<evidence type="ECO:0000313" key="3">
    <source>
        <dbReference type="Proteomes" id="UP001162483"/>
    </source>
</evidence>
<sequence>MPLIWAMAPIHRLLMLLQVQSLFMGPCTDSHCCCLHRHTLPYWGHFQVSSLLLVC</sequence>
<comment type="caution">
    <text evidence="2">The sequence shown here is derived from an EMBL/GenBank/DDBJ whole genome shotgun (WGS) entry which is preliminary data.</text>
</comment>
<protein>
    <submittedName>
        <fullName evidence="2">Uncharacterized protein</fullName>
    </submittedName>
</protein>
<gene>
    <name evidence="2" type="ORF">SPARVUS_LOCUS14511248</name>
</gene>
<evidence type="ECO:0000256" key="1">
    <source>
        <dbReference type="SAM" id="SignalP"/>
    </source>
</evidence>
<reference evidence="2" key="1">
    <citation type="submission" date="2023-05" db="EMBL/GenBank/DDBJ databases">
        <authorList>
            <person name="Stuckert A."/>
        </authorList>
    </citation>
    <scope>NUCLEOTIDE SEQUENCE</scope>
</reference>
<evidence type="ECO:0000313" key="2">
    <source>
        <dbReference type="EMBL" id="CAI9611179.1"/>
    </source>
</evidence>
<keyword evidence="1" id="KW-0732">Signal</keyword>
<name>A0ABN9GQL0_9NEOB</name>
<proteinExistence type="predicted"/>
<keyword evidence="3" id="KW-1185">Reference proteome</keyword>
<dbReference type="EMBL" id="CATNWA010019085">
    <property type="protein sequence ID" value="CAI9611179.1"/>
    <property type="molecule type" value="Genomic_DNA"/>
</dbReference>
<dbReference type="Proteomes" id="UP001162483">
    <property type="component" value="Unassembled WGS sequence"/>
</dbReference>
<feature type="chain" id="PRO_5046177288" evidence="1">
    <location>
        <begin position="22"/>
        <end position="55"/>
    </location>
</feature>
<accession>A0ABN9GQL0</accession>